<dbReference type="EMBL" id="JABCIY010000024">
    <property type="protein sequence ID" value="KAF7196594.1"/>
    <property type="molecule type" value="Genomic_DNA"/>
</dbReference>
<dbReference type="Proteomes" id="UP000660729">
    <property type="component" value="Unassembled WGS sequence"/>
</dbReference>
<feature type="compositionally biased region" description="Low complexity" evidence="3">
    <location>
        <begin position="382"/>
        <end position="396"/>
    </location>
</feature>
<feature type="region of interest" description="Disordered" evidence="3">
    <location>
        <begin position="166"/>
        <end position="226"/>
    </location>
</feature>
<dbReference type="PANTHER" id="PTHR19965:SF35">
    <property type="entry name" value="RNA ANNEALING PROTEIN YRA1"/>
    <property type="match status" value="1"/>
</dbReference>
<evidence type="ECO:0000256" key="3">
    <source>
        <dbReference type="SAM" id="MobiDB-lite"/>
    </source>
</evidence>
<dbReference type="InterPro" id="IPR000504">
    <property type="entry name" value="RRM_dom"/>
</dbReference>
<keyword evidence="6" id="KW-1185">Reference proteome</keyword>
<evidence type="ECO:0000313" key="6">
    <source>
        <dbReference type="Proteomes" id="UP000660729"/>
    </source>
</evidence>
<dbReference type="OrthoDB" id="346839at2759"/>
<dbReference type="SMART" id="SM00360">
    <property type="entry name" value="RRM"/>
    <property type="match status" value="1"/>
</dbReference>
<organism evidence="5 6">
    <name type="scientific">Pseudocercospora fuligena</name>
    <dbReference type="NCBI Taxonomy" id="685502"/>
    <lineage>
        <taxon>Eukaryota</taxon>
        <taxon>Fungi</taxon>
        <taxon>Dikarya</taxon>
        <taxon>Ascomycota</taxon>
        <taxon>Pezizomycotina</taxon>
        <taxon>Dothideomycetes</taxon>
        <taxon>Dothideomycetidae</taxon>
        <taxon>Mycosphaerellales</taxon>
        <taxon>Mycosphaerellaceae</taxon>
        <taxon>Pseudocercospora</taxon>
    </lineage>
</organism>
<feature type="compositionally biased region" description="Basic and acidic residues" evidence="3">
    <location>
        <begin position="326"/>
        <end position="335"/>
    </location>
</feature>
<feature type="region of interest" description="Disordered" evidence="3">
    <location>
        <begin position="302"/>
        <end position="405"/>
    </location>
</feature>
<dbReference type="Pfam" id="PF00076">
    <property type="entry name" value="RRM_1"/>
    <property type="match status" value="1"/>
</dbReference>
<feature type="compositionally biased region" description="Basic residues" evidence="3">
    <location>
        <begin position="348"/>
        <end position="363"/>
    </location>
</feature>
<dbReference type="AlphaFoldDB" id="A0A8H6RSV3"/>
<dbReference type="PANTHER" id="PTHR19965">
    <property type="entry name" value="RNA AND EXPORT FACTOR BINDING PROTEIN"/>
    <property type="match status" value="1"/>
</dbReference>
<dbReference type="Gene3D" id="3.30.70.330">
    <property type="match status" value="1"/>
</dbReference>
<dbReference type="InterPro" id="IPR012677">
    <property type="entry name" value="Nucleotide-bd_a/b_plait_sf"/>
</dbReference>
<gene>
    <name evidence="5" type="ORF">HII31_01964</name>
</gene>
<name>A0A8H6RSV3_9PEZI</name>
<dbReference type="SUPFAM" id="SSF54928">
    <property type="entry name" value="RNA-binding domain, RBD"/>
    <property type="match status" value="1"/>
</dbReference>
<dbReference type="GO" id="GO:0003729">
    <property type="term" value="F:mRNA binding"/>
    <property type="evidence" value="ECO:0007669"/>
    <property type="project" value="TreeGrafter"/>
</dbReference>
<protein>
    <submittedName>
        <fullName evidence="5">mRNA export protein mlo3</fullName>
    </submittedName>
</protein>
<dbReference type="PROSITE" id="PS50102">
    <property type="entry name" value="RRM"/>
    <property type="match status" value="1"/>
</dbReference>
<feature type="domain" description="RRM" evidence="4">
    <location>
        <begin position="225"/>
        <end position="302"/>
    </location>
</feature>
<reference evidence="5" key="1">
    <citation type="submission" date="2020-04" db="EMBL/GenBank/DDBJ databases">
        <title>Draft genome resource of the tomato pathogen Pseudocercospora fuligena.</title>
        <authorList>
            <person name="Zaccaron A."/>
        </authorList>
    </citation>
    <scope>NUCLEOTIDE SEQUENCE</scope>
    <source>
        <strain evidence="5">PF001</strain>
    </source>
</reference>
<feature type="non-terminal residue" evidence="5">
    <location>
        <position position="405"/>
    </location>
</feature>
<accession>A0A8H6RSV3</accession>
<comment type="caution">
    <text evidence="5">The sequence shown here is derived from an EMBL/GenBank/DDBJ whole genome shotgun (WGS) entry which is preliminary data.</text>
</comment>
<evidence type="ECO:0000256" key="2">
    <source>
        <dbReference type="PROSITE-ProRule" id="PRU00176"/>
    </source>
</evidence>
<proteinExistence type="predicted"/>
<dbReference type="InterPro" id="IPR051229">
    <property type="entry name" value="ALYREF_mRNA_export"/>
</dbReference>
<feature type="compositionally biased region" description="Basic residues" evidence="3">
    <location>
        <begin position="174"/>
        <end position="187"/>
    </location>
</feature>
<dbReference type="GO" id="GO:0005634">
    <property type="term" value="C:nucleus"/>
    <property type="evidence" value="ECO:0007669"/>
    <property type="project" value="TreeGrafter"/>
</dbReference>
<sequence length="405" mass="43273">LSFFRRLVSWHRVLFLSPQDINIHSAPRDVSLHLSASVTSFDVPLPFSDSRALNVNTRPTSANHKRAHLPGCLHTASSLSTRATLIDCRFTTSTSTSFAILRQRLLFSYLSSTFIPFTDYALDTTARFEGKLTPSNNHNLRQPVTNTTTTIKMSGLDRSLDQIMKDRPASEKGRRGRGRLPGRKAATKSKAATTAVIAPSGGVQKKTKAAKPIKAPTAPAPTGDSKISVSNLPEDVTEAMIKEYFSSSVAPVKRVIVNYGPNGRSRGSATVFFSKPTAAQDAVRLDGTKVDGRAMRVEVLLSANSVPAPQPRKPLKDRVSGQPKNAAKDKKKEAPKAAANGAAPANKAGKKKAKSGRAGRPKPKTTEELDAEMQDYFGSGEAAPANGTAQPAATNGGDTGMDEVL</sequence>
<feature type="compositionally biased region" description="Low complexity" evidence="3">
    <location>
        <begin position="212"/>
        <end position="222"/>
    </location>
</feature>
<evidence type="ECO:0000259" key="4">
    <source>
        <dbReference type="PROSITE" id="PS50102"/>
    </source>
</evidence>
<dbReference type="InterPro" id="IPR035979">
    <property type="entry name" value="RBD_domain_sf"/>
</dbReference>
<evidence type="ECO:0000313" key="5">
    <source>
        <dbReference type="EMBL" id="KAF7196594.1"/>
    </source>
</evidence>
<keyword evidence="1 2" id="KW-0694">RNA-binding</keyword>
<feature type="compositionally biased region" description="Low complexity" evidence="3">
    <location>
        <begin position="336"/>
        <end position="347"/>
    </location>
</feature>
<evidence type="ECO:0000256" key="1">
    <source>
        <dbReference type="ARBA" id="ARBA00022884"/>
    </source>
</evidence>